<dbReference type="AlphaFoldDB" id="A0A7J0E4I7"/>
<name>A0A7J0E4I7_9ERIC</name>
<accession>A0A7J0E4I7</accession>
<sequence length="263" mass="28382">MADGLKPIQVAAVRGNRKAVEILFPLTSRIQTVSEWTVDGILEHMQYETGKDQEETKEVEVQRDATTSKQDMPEVMPVAKKKAAEAKLRGDDAFRQKDYLMAVDAYTQASLSLAGPSTSFAVARRTSIRLRRNSVSFDGPRLTSDRSRRYLLSLVGPPTGFIEALCPSTVLVSPLIGIIEPPLAPVAPTVALIPRPDPRTATIADTSPGPVPNLSHIQFQLGLLQSQLGSLLQQQPSGSTVAMATSPPFLRGLDAATILANLD</sequence>
<dbReference type="OrthoDB" id="20872at2759"/>
<dbReference type="PANTHER" id="PTHR46224:SF6">
    <property type="entry name" value="ANKYRIN REPEAT FAMILY PROTEIN"/>
    <property type="match status" value="1"/>
</dbReference>
<keyword evidence="3" id="KW-1185">Reference proteome</keyword>
<dbReference type="EMBL" id="BJWL01000001">
    <property type="protein sequence ID" value="GFY81192.1"/>
    <property type="molecule type" value="Genomic_DNA"/>
</dbReference>
<organism evidence="2 3">
    <name type="scientific">Actinidia rufa</name>
    <dbReference type="NCBI Taxonomy" id="165716"/>
    <lineage>
        <taxon>Eukaryota</taxon>
        <taxon>Viridiplantae</taxon>
        <taxon>Streptophyta</taxon>
        <taxon>Embryophyta</taxon>
        <taxon>Tracheophyta</taxon>
        <taxon>Spermatophyta</taxon>
        <taxon>Magnoliopsida</taxon>
        <taxon>eudicotyledons</taxon>
        <taxon>Gunneridae</taxon>
        <taxon>Pentapetalae</taxon>
        <taxon>asterids</taxon>
        <taxon>Ericales</taxon>
        <taxon>Actinidiaceae</taxon>
        <taxon>Actinidia</taxon>
    </lineage>
</organism>
<gene>
    <name evidence="2" type="ORF">Acr_01g0010010</name>
</gene>
<evidence type="ECO:0000256" key="1">
    <source>
        <dbReference type="SAM" id="MobiDB-lite"/>
    </source>
</evidence>
<reference evidence="2 3" key="1">
    <citation type="submission" date="2019-07" db="EMBL/GenBank/DDBJ databases">
        <title>De Novo Assembly of kiwifruit Actinidia rufa.</title>
        <authorList>
            <person name="Sugita-Konishi S."/>
            <person name="Sato K."/>
            <person name="Mori E."/>
            <person name="Abe Y."/>
            <person name="Kisaki G."/>
            <person name="Hamano K."/>
            <person name="Suezawa K."/>
            <person name="Otani M."/>
            <person name="Fukuda T."/>
            <person name="Manabe T."/>
            <person name="Gomi K."/>
            <person name="Tabuchi M."/>
            <person name="Akimitsu K."/>
            <person name="Kataoka I."/>
        </authorList>
    </citation>
    <scope>NUCLEOTIDE SEQUENCE [LARGE SCALE GENOMIC DNA]</scope>
    <source>
        <strain evidence="3">cv. Fuchu</strain>
    </source>
</reference>
<comment type="caution">
    <text evidence="2">The sequence shown here is derived from an EMBL/GenBank/DDBJ whole genome shotgun (WGS) entry which is preliminary data.</text>
</comment>
<evidence type="ECO:0000313" key="3">
    <source>
        <dbReference type="Proteomes" id="UP000585474"/>
    </source>
</evidence>
<protein>
    <submittedName>
        <fullName evidence="2">Ankyrin repeat family protein</fullName>
    </submittedName>
</protein>
<feature type="compositionally biased region" description="Basic and acidic residues" evidence="1">
    <location>
        <begin position="48"/>
        <end position="63"/>
    </location>
</feature>
<proteinExistence type="predicted"/>
<dbReference type="InterPro" id="IPR051616">
    <property type="entry name" value="Cul2-RING_E3_ligase_SR"/>
</dbReference>
<feature type="region of interest" description="Disordered" evidence="1">
    <location>
        <begin position="48"/>
        <end position="69"/>
    </location>
</feature>
<evidence type="ECO:0000313" key="2">
    <source>
        <dbReference type="EMBL" id="GFY81192.1"/>
    </source>
</evidence>
<dbReference type="PANTHER" id="PTHR46224">
    <property type="entry name" value="ANKYRIN REPEAT FAMILY PROTEIN"/>
    <property type="match status" value="1"/>
</dbReference>
<dbReference type="Proteomes" id="UP000585474">
    <property type="component" value="Unassembled WGS sequence"/>
</dbReference>